<feature type="chain" id="PRO_5026778397" evidence="1">
    <location>
        <begin position="20"/>
        <end position="137"/>
    </location>
</feature>
<dbReference type="EMBL" id="JAAGNZ010000002">
    <property type="protein sequence ID" value="NEU69762.1"/>
    <property type="molecule type" value="Genomic_DNA"/>
</dbReference>
<keyword evidence="1" id="KW-0732">Signal</keyword>
<keyword evidence="3" id="KW-1185">Reference proteome</keyword>
<comment type="caution">
    <text evidence="2">The sequence shown here is derived from an EMBL/GenBank/DDBJ whole genome shotgun (WGS) entry which is preliminary data.</text>
</comment>
<dbReference type="AlphaFoldDB" id="A0A6M0IP99"/>
<reference evidence="2 3" key="1">
    <citation type="submission" date="2020-02" db="EMBL/GenBank/DDBJ databases">
        <title>Draft genome sequence of two Spirosoma agri KCTC 52727 and Spirosoma terrae KCTC 52035.</title>
        <authorList>
            <person name="Rojas J."/>
            <person name="Ambika Manirajan B."/>
            <person name="Ratering S."/>
            <person name="Suarez C."/>
            <person name="Schnell S."/>
        </authorList>
    </citation>
    <scope>NUCLEOTIDE SEQUENCE [LARGE SCALE GENOMIC DNA]</scope>
    <source>
        <strain evidence="2 3">KCTC 52727</strain>
    </source>
</reference>
<dbReference type="Pfam" id="PF09912">
    <property type="entry name" value="DUF2141"/>
    <property type="match status" value="1"/>
</dbReference>
<evidence type="ECO:0000256" key="1">
    <source>
        <dbReference type="SAM" id="SignalP"/>
    </source>
</evidence>
<evidence type="ECO:0000313" key="3">
    <source>
        <dbReference type="Proteomes" id="UP000477386"/>
    </source>
</evidence>
<feature type="signal peptide" evidence="1">
    <location>
        <begin position="1"/>
        <end position="19"/>
    </location>
</feature>
<organism evidence="2 3">
    <name type="scientific">Spirosoma agri</name>
    <dbReference type="NCBI Taxonomy" id="1987381"/>
    <lineage>
        <taxon>Bacteria</taxon>
        <taxon>Pseudomonadati</taxon>
        <taxon>Bacteroidota</taxon>
        <taxon>Cytophagia</taxon>
        <taxon>Cytophagales</taxon>
        <taxon>Cytophagaceae</taxon>
        <taxon>Spirosoma</taxon>
    </lineage>
</organism>
<dbReference type="RefSeq" id="WP_164042411.1">
    <property type="nucleotide sequence ID" value="NZ_JAAGNZ010000002.1"/>
</dbReference>
<dbReference type="InterPro" id="IPR018673">
    <property type="entry name" value="DUF2141"/>
</dbReference>
<proteinExistence type="predicted"/>
<protein>
    <submittedName>
        <fullName evidence="2">DUF2141 domain-containing protein</fullName>
    </submittedName>
</protein>
<accession>A0A6M0IP99</accession>
<sequence length="137" mass="14950">MKHVLIAATLLASSFVAKAQHQSDAHTLTVNVTDLKTASGAVYISLQDPTQKAVQKQAVPIQKNNTQIVFQNVPPGTYAVRLFHDENNNKKMDTGIFGIPKEGWGCSNNVKATFGPPKYDAMLFTVNTDKAITIHIN</sequence>
<gene>
    <name evidence="2" type="ORF">GK091_22975</name>
</gene>
<evidence type="ECO:0000313" key="2">
    <source>
        <dbReference type="EMBL" id="NEU69762.1"/>
    </source>
</evidence>
<dbReference type="Proteomes" id="UP000477386">
    <property type="component" value="Unassembled WGS sequence"/>
</dbReference>
<name>A0A6M0IP99_9BACT</name>